<evidence type="ECO:0000313" key="4">
    <source>
        <dbReference type="EMBL" id="KKT67973.1"/>
    </source>
</evidence>
<evidence type="ECO:0000313" key="5">
    <source>
        <dbReference type="Proteomes" id="UP000034154"/>
    </source>
</evidence>
<organism evidence="4 5">
    <name type="scientific">Candidatus Uhrbacteria bacterium GW2011_GWF2_44_350</name>
    <dbReference type="NCBI Taxonomy" id="1619000"/>
    <lineage>
        <taxon>Bacteria</taxon>
        <taxon>Candidatus Uhriibacteriota</taxon>
    </lineage>
</organism>
<dbReference type="AlphaFoldDB" id="A0A0G1J9B8"/>
<dbReference type="EMBL" id="LCJB01000091">
    <property type="protein sequence ID" value="KKT67973.1"/>
    <property type="molecule type" value="Genomic_DNA"/>
</dbReference>
<dbReference type="Pfam" id="PF00830">
    <property type="entry name" value="Ribosomal_L28"/>
    <property type="match status" value="1"/>
</dbReference>
<evidence type="ECO:0008006" key="6">
    <source>
        <dbReference type="Google" id="ProtNLM"/>
    </source>
</evidence>
<dbReference type="GO" id="GO:0003735">
    <property type="term" value="F:structural constituent of ribosome"/>
    <property type="evidence" value="ECO:0007669"/>
    <property type="project" value="InterPro"/>
</dbReference>
<comment type="caution">
    <text evidence="4">The sequence shown here is derived from an EMBL/GenBank/DDBJ whole genome shotgun (WGS) entry which is preliminary data.</text>
</comment>
<sequence>MCEACGRGSLSINLRSKSENAVKSRQKVNLQIKKVDGKRVKICTSCMRTLVTKPQSFKITKRKIKLANRKTKQKAVK</sequence>
<dbReference type="GO" id="GO:1990904">
    <property type="term" value="C:ribonucleoprotein complex"/>
    <property type="evidence" value="ECO:0007669"/>
    <property type="project" value="UniProtKB-KW"/>
</dbReference>
<dbReference type="Proteomes" id="UP000034154">
    <property type="component" value="Unassembled WGS sequence"/>
</dbReference>
<proteinExistence type="inferred from homology"/>
<dbReference type="InterPro" id="IPR034704">
    <property type="entry name" value="Ribosomal_bL28/bL31-like_sf"/>
</dbReference>
<evidence type="ECO:0000256" key="1">
    <source>
        <dbReference type="ARBA" id="ARBA00008760"/>
    </source>
</evidence>
<dbReference type="GO" id="GO:0005840">
    <property type="term" value="C:ribosome"/>
    <property type="evidence" value="ECO:0007669"/>
    <property type="project" value="UniProtKB-KW"/>
</dbReference>
<comment type="similarity">
    <text evidence="1">Belongs to the bacterial ribosomal protein bL28 family.</text>
</comment>
<dbReference type="SUPFAM" id="SSF143800">
    <property type="entry name" value="L28p-like"/>
    <property type="match status" value="1"/>
</dbReference>
<accession>A0A0G1J9B8</accession>
<dbReference type="InterPro" id="IPR026569">
    <property type="entry name" value="Ribosomal_bL28"/>
</dbReference>
<keyword evidence="3" id="KW-0687">Ribonucleoprotein</keyword>
<evidence type="ECO:0000256" key="3">
    <source>
        <dbReference type="ARBA" id="ARBA00023274"/>
    </source>
</evidence>
<reference evidence="4 5" key="1">
    <citation type="journal article" date="2015" name="Nature">
        <title>rRNA introns, odd ribosomes, and small enigmatic genomes across a large radiation of phyla.</title>
        <authorList>
            <person name="Brown C.T."/>
            <person name="Hug L.A."/>
            <person name="Thomas B.C."/>
            <person name="Sharon I."/>
            <person name="Castelle C.J."/>
            <person name="Singh A."/>
            <person name="Wilkins M.J."/>
            <person name="Williams K.H."/>
            <person name="Banfield J.F."/>
        </authorList>
    </citation>
    <scope>NUCLEOTIDE SEQUENCE [LARGE SCALE GENOMIC DNA]</scope>
</reference>
<protein>
    <recommendedName>
        <fullName evidence="6">50S ribosomal protein L28</fullName>
    </recommendedName>
</protein>
<evidence type="ECO:0000256" key="2">
    <source>
        <dbReference type="ARBA" id="ARBA00022980"/>
    </source>
</evidence>
<name>A0A0G1J9B8_9BACT</name>
<keyword evidence="2" id="KW-0689">Ribosomal protein</keyword>
<dbReference type="InterPro" id="IPR037147">
    <property type="entry name" value="Ribosomal_bL28_sf"/>
</dbReference>
<gene>
    <name evidence="4" type="ORF">UW63_C0091G0003</name>
</gene>
<dbReference type="Gene3D" id="2.30.170.40">
    <property type="entry name" value="Ribosomal protein L28/L24"/>
    <property type="match status" value="1"/>
</dbReference>